<sequence length="80" mass="9268">MTQEPRLNSPNHPQDISMSRSSQKSPPPVQFPIDDDILQFVNEIRSFYQKKKIPNLIDKLCFLTETEKYAKTKQQAASET</sequence>
<evidence type="ECO:0000256" key="1">
    <source>
        <dbReference type="SAM" id="MobiDB-lite"/>
    </source>
</evidence>
<feature type="compositionally biased region" description="Polar residues" evidence="1">
    <location>
        <begin position="1"/>
        <end position="24"/>
    </location>
</feature>
<feature type="region of interest" description="Disordered" evidence="1">
    <location>
        <begin position="1"/>
        <end position="32"/>
    </location>
</feature>
<proteinExistence type="predicted"/>
<evidence type="ECO:0000313" key="3">
    <source>
        <dbReference type="Proteomes" id="UP001054945"/>
    </source>
</evidence>
<dbReference type="EMBL" id="BPLR01018792">
    <property type="protein sequence ID" value="GIZ02289.1"/>
    <property type="molecule type" value="Genomic_DNA"/>
</dbReference>
<reference evidence="2 3" key="1">
    <citation type="submission" date="2021-06" db="EMBL/GenBank/DDBJ databases">
        <title>Caerostris extrusa draft genome.</title>
        <authorList>
            <person name="Kono N."/>
            <person name="Arakawa K."/>
        </authorList>
    </citation>
    <scope>NUCLEOTIDE SEQUENCE [LARGE SCALE GENOMIC DNA]</scope>
</reference>
<evidence type="ECO:0000313" key="2">
    <source>
        <dbReference type="EMBL" id="GIZ02289.1"/>
    </source>
</evidence>
<protein>
    <submittedName>
        <fullName evidence="2">Uncharacterized protein</fullName>
    </submittedName>
</protein>
<comment type="caution">
    <text evidence="2">The sequence shown here is derived from an EMBL/GenBank/DDBJ whole genome shotgun (WGS) entry which is preliminary data.</text>
</comment>
<accession>A0AAV4Y820</accession>
<keyword evidence="3" id="KW-1185">Reference proteome</keyword>
<dbReference type="Proteomes" id="UP001054945">
    <property type="component" value="Unassembled WGS sequence"/>
</dbReference>
<gene>
    <name evidence="2" type="ORF">CEXT_237051</name>
</gene>
<dbReference type="AlphaFoldDB" id="A0AAV4Y820"/>
<organism evidence="2 3">
    <name type="scientific">Caerostris extrusa</name>
    <name type="common">Bark spider</name>
    <name type="synonym">Caerostris bankana</name>
    <dbReference type="NCBI Taxonomy" id="172846"/>
    <lineage>
        <taxon>Eukaryota</taxon>
        <taxon>Metazoa</taxon>
        <taxon>Ecdysozoa</taxon>
        <taxon>Arthropoda</taxon>
        <taxon>Chelicerata</taxon>
        <taxon>Arachnida</taxon>
        <taxon>Araneae</taxon>
        <taxon>Araneomorphae</taxon>
        <taxon>Entelegynae</taxon>
        <taxon>Araneoidea</taxon>
        <taxon>Araneidae</taxon>
        <taxon>Caerostris</taxon>
    </lineage>
</organism>
<name>A0AAV4Y820_CAEEX</name>